<dbReference type="Pfam" id="PF00441">
    <property type="entry name" value="Acyl-CoA_dh_1"/>
    <property type="match status" value="1"/>
</dbReference>
<evidence type="ECO:0000259" key="7">
    <source>
        <dbReference type="Pfam" id="PF00441"/>
    </source>
</evidence>
<name>A0ABN0UM33_9ACTN</name>
<keyword evidence="11" id="KW-1185">Reference proteome</keyword>
<evidence type="ECO:0000256" key="1">
    <source>
        <dbReference type="ARBA" id="ARBA00001974"/>
    </source>
</evidence>
<dbReference type="InterPro" id="IPR006089">
    <property type="entry name" value="Acyl-CoA_DH_CS"/>
</dbReference>
<dbReference type="PROSITE" id="PS00072">
    <property type="entry name" value="ACYL_COA_DH_1"/>
    <property type="match status" value="1"/>
</dbReference>
<proteinExistence type="inferred from homology"/>
<dbReference type="InterPro" id="IPR009075">
    <property type="entry name" value="AcylCo_DH/oxidase_C"/>
</dbReference>
<dbReference type="InterPro" id="IPR006091">
    <property type="entry name" value="Acyl-CoA_Oxase/DH_mid-dom"/>
</dbReference>
<reference evidence="10 11" key="1">
    <citation type="journal article" date="2019" name="Int. J. Syst. Evol. Microbiol.">
        <title>The Global Catalogue of Microorganisms (GCM) 10K type strain sequencing project: providing services to taxonomists for standard genome sequencing and annotation.</title>
        <authorList>
            <consortium name="The Broad Institute Genomics Platform"/>
            <consortium name="The Broad Institute Genome Sequencing Center for Infectious Disease"/>
            <person name="Wu L."/>
            <person name="Ma J."/>
        </authorList>
    </citation>
    <scope>NUCLEOTIDE SEQUENCE [LARGE SCALE GENOMIC DNA]</scope>
    <source>
        <strain evidence="10 11">JCM 10425</strain>
    </source>
</reference>
<dbReference type="InterPro" id="IPR036250">
    <property type="entry name" value="AcylCo_DH-like_C"/>
</dbReference>
<gene>
    <name evidence="10" type="ORF">GCM10009539_45440</name>
</gene>
<dbReference type="PANTHER" id="PTHR42707:SF3">
    <property type="entry name" value="ACYL-COA DEHYDROGENASE AIDB-RELATED"/>
    <property type="match status" value="1"/>
</dbReference>
<comment type="cofactor">
    <cofactor evidence="1 5">
        <name>FAD</name>
        <dbReference type="ChEBI" id="CHEBI:57692"/>
    </cofactor>
</comment>
<feature type="region of interest" description="Disordered" evidence="6">
    <location>
        <begin position="1"/>
        <end position="25"/>
    </location>
</feature>
<dbReference type="RefSeq" id="WP_344650903.1">
    <property type="nucleotide sequence ID" value="NZ_BAAAGX010000017.1"/>
</dbReference>
<dbReference type="SUPFAM" id="SSF56645">
    <property type="entry name" value="Acyl-CoA dehydrogenase NM domain-like"/>
    <property type="match status" value="1"/>
</dbReference>
<dbReference type="Gene3D" id="1.20.140.10">
    <property type="entry name" value="Butyryl-CoA Dehydrogenase, subunit A, domain 3"/>
    <property type="match status" value="1"/>
</dbReference>
<evidence type="ECO:0000313" key="10">
    <source>
        <dbReference type="EMBL" id="GAA0255140.1"/>
    </source>
</evidence>
<comment type="caution">
    <text evidence="10">The sequence shown here is derived from an EMBL/GenBank/DDBJ whole genome shotgun (WGS) entry which is preliminary data.</text>
</comment>
<evidence type="ECO:0000256" key="5">
    <source>
        <dbReference type="RuleBase" id="RU362125"/>
    </source>
</evidence>
<keyword evidence="4 5" id="KW-0274">FAD</keyword>
<feature type="domain" description="Acyl-CoA dehydrogenase/oxidase C-terminal" evidence="7">
    <location>
        <begin position="291"/>
        <end position="447"/>
    </location>
</feature>
<dbReference type="InterPro" id="IPR041504">
    <property type="entry name" value="AidB_N"/>
</dbReference>
<dbReference type="EMBL" id="BAAAGX010000017">
    <property type="protein sequence ID" value="GAA0255140.1"/>
    <property type="molecule type" value="Genomic_DNA"/>
</dbReference>
<feature type="compositionally biased region" description="Polar residues" evidence="6">
    <location>
        <begin position="1"/>
        <end position="19"/>
    </location>
</feature>
<evidence type="ECO:0000313" key="11">
    <source>
        <dbReference type="Proteomes" id="UP001500967"/>
    </source>
</evidence>
<comment type="similarity">
    <text evidence="2 5">Belongs to the acyl-CoA dehydrogenase family.</text>
</comment>
<dbReference type="Pfam" id="PF02770">
    <property type="entry name" value="Acyl-CoA_dh_M"/>
    <property type="match status" value="1"/>
</dbReference>
<dbReference type="Gene3D" id="6.10.250.600">
    <property type="match status" value="1"/>
</dbReference>
<dbReference type="PANTHER" id="PTHR42707">
    <property type="entry name" value="ACYL-COA DEHYDROGENASE"/>
    <property type="match status" value="1"/>
</dbReference>
<evidence type="ECO:0000259" key="8">
    <source>
        <dbReference type="Pfam" id="PF02770"/>
    </source>
</evidence>
<keyword evidence="3 5" id="KW-0285">Flavoprotein</keyword>
<organism evidence="10 11">
    <name type="scientific">Cryptosporangium japonicum</name>
    <dbReference type="NCBI Taxonomy" id="80872"/>
    <lineage>
        <taxon>Bacteria</taxon>
        <taxon>Bacillati</taxon>
        <taxon>Actinomycetota</taxon>
        <taxon>Actinomycetes</taxon>
        <taxon>Cryptosporangiales</taxon>
        <taxon>Cryptosporangiaceae</taxon>
        <taxon>Cryptosporangium</taxon>
    </lineage>
</organism>
<feature type="domain" description="Adaptive response protein AidB N-terminal" evidence="9">
    <location>
        <begin position="19"/>
        <end position="172"/>
    </location>
</feature>
<keyword evidence="5" id="KW-0560">Oxidoreductase</keyword>
<evidence type="ECO:0000256" key="4">
    <source>
        <dbReference type="ARBA" id="ARBA00022827"/>
    </source>
</evidence>
<dbReference type="Pfam" id="PF18158">
    <property type="entry name" value="AidB_N"/>
    <property type="match status" value="1"/>
</dbReference>
<sequence length="553" mass="59461">MSEAVTDSSVSTATHDVTNQPPPLVGHDVADDAALLAGVVREGASWFLPELHQLGAWAGSAEAQTWADEANRYEPVLHTHDRYGHRVDEVEFHPSWHRLMEVSVGAGLGAAPWVDDRVGAHVARAAGVFVAGQVEAGHLCPLVMTYAAVPALRAAPDLADVYEPLLASRVYDFGLRVPTTKRGLLAGMGMTEKQGGSDVRSNATVARDAGDGTWRLRGHKWFTSAPMNDVFLVLAQAPGGLSCFLVPRVLPDGTRNTFRIQRLKDKLGNRSNASSEPEFDDTVAWLVGPEGRGVRTIIEMVSLTRLDNVIGSAAGMRAALVQAVHHTRHRAAFGRLLIDQPLMGNVLADLALESEAATTLALRLAGAVDRAQLGNDQEKAFGRLATAIGKYWVCKRQPAFVAEALECLGGNGYVEESGMPRLYREAPLNGIWEGSGNVNALDVLRALGRSPEAFAAYSAEVEQSLGADSRLDAAWVALQRELADTHEWEYRARRLIERFALVLQGALLVRHAPEEVASAFCGSRLGGESGYAFGTLPRGTAIDALLERAAPPQ</sequence>
<feature type="domain" description="Acyl-CoA oxidase/dehydrogenase middle" evidence="8">
    <location>
        <begin position="188"/>
        <end position="281"/>
    </location>
</feature>
<accession>A0ABN0UM33</accession>
<evidence type="ECO:0000259" key="9">
    <source>
        <dbReference type="Pfam" id="PF18158"/>
    </source>
</evidence>
<dbReference type="SUPFAM" id="SSF47203">
    <property type="entry name" value="Acyl-CoA dehydrogenase C-terminal domain-like"/>
    <property type="match status" value="1"/>
</dbReference>
<dbReference type="PROSITE" id="PS00073">
    <property type="entry name" value="ACYL_COA_DH_2"/>
    <property type="match status" value="1"/>
</dbReference>
<dbReference type="InterPro" id="IPR009100">
    <property type="entry name" value="AcylCoA_DH/oxidase_NM_dom_sf"/>
</dbReference>
<dbReference type="Gene3D" id="2.40.110.20">
    <property type="match status" value="1"/>
</dbReference>
<evidence type="ECO:0000256" key="6">
    <source>
        <dbReference type="SAM" id="MobiDB-lite"/>
    </source>
</evidence>
<protein>
    <submittedName>
        <fullName evidence="10">DNA alkylation response protein</fullName>
    </submittedName>
</protein>
<evidence type="ECO:0000256" key="3">
    <source>
        <dbReference type="ARBA" id="ARBA00022630"/>
    </source>
</evidence>
<dbReference type="InterPro" id="IPR052904">
    <property type="entry name" value="Acyl-CoA_dehydrogenase-like"/>
</dbReference>
<dbReference type="Proteomes" id="UP001500967">
    <property type="component" value="Unassembled WGS sequence"/>
</dbReference>
<evidence type="ECO:0000256" key="2">
    <source>
        <dbReference type="ARBA" id="ARBA00009347"/>
    </source>
</evidence>